<keyword evidence="2" id="KW-0645">Protease</keyword>
<evidence type="ECO:0000256" key="4">
    <source>
        <dbReference type="ARBA" id="ARBA00022825"/>
    </source>
</evidence>
<dbReference type="GO" id="GO:0006508">
    <property type="term" value="P:proteolysis"/>
    <property type="evidence" value="ECO:0007669"/>
    <property type="project" value="UniProtKB-KW"/>
</dbReference>
<gene>
    <name evidence="6" type="ORF">B1991_14610</name>
</gene>
<dbReference type="InterPro" id="IPR005320">
    <property type="entry name" value="Peptidase_S51"/>
</dbReference>
<keyword evidence="3" id="KW-0378">Hydrolase</keyword>
<keyword evidence="5" id="KW-0732">Signal</keyword>
<evidence type="ECO:0000313" key="6">
    <source>
        <dbReference type="EMBL" id="THD06033.1"/>
    </source>
</evidence>
<evidence type="ECO:0000256" key="1">
    <source>
        <dbReference type="ARBA" id="ARBA00006534"/>
    </source>
</evidence>
<dbReference type="GO" id="GO:0008236">
    <property type="term" value="F:serine-type peptidase activity"/>
    <property type="evidence" value="ECO:0007669"/>
    <property type="project" value="UniProtKB-KW"/>
</dbReference>
<dbReference type="SUPFAM" id="SSF52317">
    <property type="entry name" value="Class I glutamine amidotransferase-like"/>
    <property type="match status" value="1"/>
</dbReference>
<sequence>MFSTKRLPGLLHPAALCLLALGLALTGANALADSAAVRNGYEYYQVGDLKATRPGATEPALLLMGGGEWPHQAFAWLAAKGGHGHFLILRASGDDDLQKELYHDVGGVASVQTLVFHSRAAASDPRVLEIVRRADGIFIAGGDQANYVRFWKGTPLNALLDQHVAAGKPIGGSSAGLAILGGHAYGALDGGSITSEEALADPLGEGVTLVDGFLHMPRLQQVITDTHFDARARQGRLIAFLARLRHEGHRDVVGLGVDEGTVLAVDGNGIGRVFTLTDGFAWLLRPQGQPERIEAGKPLDYRDVRVTGIGTQSRIDLRSLDVARPVFEAIADVRDGKLNLRRGVAAAGPQR</sequence>
<proteinExistence type="inferred from homology"/>
<evidence type="ECO:0000313" key="7">
    <source>
        <dbReference type="Proteomes" id="UP000306317"/>
    </source>
</evidence>
<evidence type="ECO:0000256" key="5">
    <source>
        <dbReference type="SAM" id="SignalP"/>
    </source>
</evidence>
<comment type="similarity">
    <text evidence="1">Belongs to the peptidase S51 family.</text>
</comment>
<dbReference type="PANTHER" id="PTHR36175">
    <property type="entry name" value="CYANOPHYCINASE"/>
    <property type="match status" value="1"/>
</dbReference>
<dbReference type="EMBL" id="MWIO01000046">
    <property type="protein sequence ID" value="THD06033.1"/>
    <property type="molecule type" value="Genomic_DNA"/>
</dbReference>
<dbReference type="PANTHER" id="PTHR36175:SF1">
    <property type="entry name" value="CYANOPHYCINASE"/>
    <property type="match status" value="1"/>
</dbReference>
<dbReference type="Proteomes" id="UP000306317">
    <property type="component" value="Unassembled WGS sequence"/>
</dbReference>
<name>A0A4S3KC89_9GAMM</name>
<dbReference type="CDD" id="cd03145">
    <property type="entry name" value="GAT1_cyanophycinase"/>
    <property type="match status" value="1"/>
</dbReference>
<evidence type="ECO:0000256" key="3">
    <source>
        <dbReference type="ARBA" id="ARBA00022801"/>
    </source>
</evidence>
<keyword evidence="4" id="KW-0720">Serine protease</keyword>
<dbReference type="InterPro" id="IPR029062">
    <property type="entry name" value="Class_I_gatase-like"/>
</dbReference>
<dbReference type="AlphaFoldDB" id="A0A4S3KC89"/>
<evidence type="ECO:0000256" key="2">
    <source>
        <dbReference type="ARBA" id="ARBA00022670"/>
    </source>
</evidence>
<feature type="chain" id="PRO_5020823558" evidence="5">
    <location>
        <begin position="33"/>
        <end position="351"/>
    </location>
</feature>
<feature type="signal peptide" evidence="5">
    <location>
        <begin position="1"/>
        <end position="32"/>
    </location>
</feature>
<reference evidence="6 7" key="1">
    <citation type="submission" date="2017-02" db="EMBL/GenBank/DDBJ databases">
        <title>Whole genome sequencing of Rhodanobacter lindaniclasticus DSM 17932.</title>
        <authorList>
            <person name="Kumar S."/>
            <person name="Patil P."/>
            <person name="Patil P.B."/>
        </authorList>
    </citation>
    <scope>NUCLEOTIDE SEQUENCE [LARGE SCALE GENOMIC DNA]</scope>
    <source>
        <strain evidence="6 7">DSM 17932</strain>
    </source>
</reference>
<protein>
    <submittedName>
        <fullName evidence="6">Peptidase</fullName>
    </submittedName>
</protein>
<dbReference type="Pfam" id="PF03575">
    <property type="entry name" value="Peptidase_S51"/>
    <property type="match status" value="1"/>
</dbReference>
<accession>A0A4S3KC89</accession>
<dbReference type="OrthoDB" id="9780217at2"/>
<dbReference type="Gene3D" id="3.40.50.880">
    <property type="match status" value="1"/>
</dbReference>
<organism evidence="6 7">
    <name type="scientific">Rhodanobacter lindaniclasticus</name>
    <dbReference type="NCBI Taxonomy" id="75310"/>
    <lineage>
        <taxon>Bacteria</taxon>
        <taxon>Pseudomonadati</taxon>
        <taxon>Pseudomonadota</taxon>
        <taxon>Gammaproteobacteria</taxon>
        <taxon>Lysobacterales</taxon>
        <taxon>Rhodanobacteraceae</taxon>
        <taxon>Rhodanobacter</taxon>
    </lineage>
</organism>
<comment type="caution">
    <text evidence="6">The sequence shown here is derived from an EMBL/GenBank/DDBJ whole genome shotgun (WGS) entry which is preliminary data.</text>
</comment>
<dbReference type="RefSeq" id="WP_136259417.1">
    <property type="nucleotide sequence ID" value="NZ_MWIO01000046.1"/>
</dbReference>
<keyword evidence="7" id="KW-1185">Reference proteome</keyword>